<name>A0ABW3QFT8_9PSEU</name>
<reference evidence="2" key="1">
    <citation type="journal article" date="2019" name="Int. J. Syst. Evol. Microbiol.">
        <title>The Global Catalogue of Microorganisms (GCM) 10K type strain sequencing project: providing services to taxonomists for standard genome sequencing and annotation.</title>
        <authorList>
            <consortium name="The Broad Institute Genomics Platform"/>
            <consortium name="The Broad Institute Genome Sequencing Center for Infectious Disease"/>
            <person name="Wu L."/>
            <person name="Ma J."/>
        </authorList>
    </citation>
    <scope>NUCLEOTIDE SEQUENCE [LARGE SCALE GENOMIC DNA]</scope>
    <source>
        <strain evidence="2">CCUG 60214</strain>
    </source>
</reference>
<proteinExistence type="predicted"/>
<sequence length="259" mass="29043">MARPRKNRPPRVTEWQANQAAVTIRTGRLKVDPTGAAKALHDHDRLDADELADVVRWCDENPPHGLDRDALVAELQARAVLVAYVGQRIEQEQRRHQRSLLRLLEDGHVAWRGHRIWAGQYVGPLGLTAQNAWTTRDTLSRRFSQADDGRPVPADAARWLTAHRDEVAEVGELLVDQAPDVLHTVADVDARTRLREAIEDVGEALAPLPDITFAELVFTALRRWWDADPAETADPILRDLASRGRTLHASYTDLEASGR</sequence>
<evidence type="ECO:0000313" key="2">
    <source>
        <dbReference type="Proteomes" id="UP001597168"/>
    </source>
</evidence>
<gene>
    <name evidence="1" type="ORF">ACFQ3T_02190</name>
</gene>
<dbReference type="Proteomes" id="UP001597168">
    <property type="component" value="Unassembled WGS sequence"/>
</dbReference>
<organism evidence="1 2">
    <name type="scientific">Saccharothrix hoggarensis</name>
    <dbReference type="NCBI Taxonomy" id="913853"/>
    <lineage>
        <taxon>Bacteria</taxon>
        <taxon>Bacillati</taxon>
        <taxon>Actinomycetota</taxon>
        <taxon>Actinomycetes</taxon>
        <taxon>Pseudonocardiales</taxon>
        <taxon>Pseudonocardiaceae</taxon>
        <taxon>Saccharothrix</taxon>
    </lineage>
</organism>
<accession>A0ABW3QFT8</accession>
<dbReference type="RefSeq" id="WP_380719154.1">
    <property type="nucleotide sequence ID" value="NZ_JBHTLK010000005.1"/>
</dbReference>
<keyword evidence="2" id="KW-1185">Reference proteome</keyword>
<protein>
    <recommendedName>
        <fullName evidence="3">Golgi phosphoprotein 3 GPP34</fullName>
    </recommendedName>
</protein>
<evidence type="ECO:0008006" key="3">
    <source>
        <dbReference type="Google" id="ProtNLM"/>
    </source>
</evidence>
<evidence type="ECO:0000313" key="1">
    <source>
        <dbReference type="EMBL" id="MFD1145929.1"/>
    </source>
</evidence>
<comment type="caution">
    <text evidence="1">The sequence shown here is derived from an EMBL/GenBank/DDBJ whole genome shotgun (WGS) entry which is preliminary data.</text>
</comment>
<dbReference type="EMBL" id="JBHTLK010000005">
    <property type="protein sequence ID" value="MFD1145929.1"/>
    <property type="molecule type" value="Genomic_DNA"/>
</dbReference>